<evidence type="ECO:0000259" key="7">
    <source>
        <dbReference type="Pfam" id="PF01180"/>
    </source>
</evidence>
<protein>
    <recommendedName>
        <fullName evidence="7">Dihydroorotate dehydrogenase catalytic domain-containing protein</fullName>
    </recommendedName>
</protein>
<dbReference type="GO" id="GO:0004152">
    <property type="term" value="F:dihydroorotate dehydrogenase activity"/>
    <property type="evidence" value="ECO:0007669"/>
    <property type="project" value="InterPro"/>
</dbReference>
<dbReference type="HAMAP" id="MF_00224">
    <property type="entry name" value="DHO_dh_type1"/>
    <property type="match status" value="1"/>
</dbReference>
<dbReference type="PANTHER" id="PTHR48109">
    <property type="entry name" value="DIHYDROOROTATE DEHYDROGENASE (QUINONE), MITOCHONDRIAL-RELATED"/>
    <property type="match status" value="1"/>
</dbReference>
<dbReference type="FunFam" id="3.20.20.70:FF:000027">
    <property type="entry name" value="Dihydropyrimidine dehydrogenase [NADP(+)]"/>
    <property type="match status" value="1"/>
</dbReference>
<dbReference type="NCBIfam" id="TIGR01037">
    <property type="entry name" value="pyrD_sub1_fam"/>
    <property type="match status" value="1"/>
</dbReference>
<dbReference type="GO" id="GO:0003855">
    <property type="term" value="F:3-dehydroquinate dehydratase activity"/>
    <property type="evidence" value="ECO:0007669"/>
    <property type="project" value="InterPro"/>
</dbReference>
<evidence type="ECO:0000256" key="3">
    <source>
        <dbReference type="ARBA" id="ARBA00022630"/>
    </source>
</evidence>
<dbReference type="InterPro" id="IPR005720">
    <property type="entry name" value="Dihydroorotate_DH_cat"/>
</dbReference>
<organism evidence="8">
    <name type="scientific">Cyprideis torosa</name>
    <dbReference type="NCBI Taxonomy" id="163714"/>
    <lineage>
        <taxon>Eukaryota</taxon>
        <taxon>Metazoa</taxon>
        <taxon>Ecdysozoa</taxon>
        <taxon>Arthropoda</taxon>
        <taxon>Crustacea</taxon>
        <taxon>Oligostraca</taxon>
        <taxon>Ostracoda</taxon>
        <taxon>Podocopa</taxon>
        <taxon>Podocopida</taxon>
        <taxon>Cytherocopina</taxon>
        <taxon>Cytheroidea</taxon>
        <taxon>Cytherideidae</taxon>
        <taxon>Cyprideis</taxon>
    </lineage>
</organism>
<accession>A0A7R8WRG0</accession>
<dbReference type="UniPathway" id="UPA00131"/>
<feature type="non-terminal residue" evidence="8">
    <location>
        <position position="1"/>
    </location>
</feature>
<dbReference type="CDD" id="cd04740">
    <property type="entry name" value="DHOD_1B_like"/>
    <property type="match status" value="1"/>
</dbReference>
<reference evidence="8" key="1">
    <citation type="submission" date="2020-11" db="EMBL/GenBank/DDBJ databases">
        <authorList>
            <person name="Tran Van P."/>
        </authorList>
    </citation>
    <scope>NUCLEOTIDE SEQUENCE</scope>
</reference>
<dbReference type="GO" id="GO:0044205">
    <property type="term" value="P:'de novo' UMP biosynthetic process"/>
    <property type="evidence" value="ECO:0007669"/>
    <property type="project" value="UniProtKB-UniPathway"/>
</dbReference>
<dbReference type="AlphaFoldDB" id="A0A7R8WRG0"/>
<dbReference type="OrthoDB" id="14784at2759"/>
<feature type="domain" description="Dihydroorotate dehydrogenase catalytic" evidence="7">
    <location>
        <begin position="14"/>
        <end position="294"/>
    </location>
</feature>
<dbReference type="PROSITE" id="PS00911">
    <property type="entry name" value="DHODEHASE_1"/>
    <property type="match status" value="1"/>
</dbReference>
<keyword evidence="3" id="KW-0285">Flavoprotein</keyword>
<keyword evidence="6" id="KW-0560">Oxidoreductase</keyword>
<dbReference type="InterPro" id="IPR013785">
    <property type="entry name" value="Aldolase_TIM"/>
</dbReference>
<gene>
    <name evidence="8" type="ORF">CTOB1V02_LOCUS14585</name>
</gene>
<dbReference type="PROSITE" id="PS00912">
    <property type="entry name" value="DHODEHASE_2"/>
    <property type="match status" value="1"/>
</dbReference>
<dbReference type="PANTHER" id="PTHR48109:SF1">
    <property type="entry name" value="DIHYDROOROTATE DEHYDROGENASE (FUMARATE)"/>
    <property type="match status" value="1"/>
</dbReference>
<dbReference type="NCBIfam" id="NF005574">
    <property type="entry name" value="PRK07259.1"/>
    <property type="match status" value="1"/>
</dbReference>
<dbReference type="InterPro" id="IPR024920">
    <property type="entry name" value="Dihydroorotate_DH_1"/>
</dbReference>
<evidence type="ECO:0000313" key="8">
    <source>
        <dbReference type="EMBL" id="CAD7236770.1"/>
    </source>
</evidence>
<comment type="pathway">
    <text evidence="2">Pyrimidine metabolism; UMP biosynthesis via de novo pathway.</text>
</comment>
<keyword evidence="5" id="KW-0665">Pyrimidine biosynthesis</keyword>
<comment type="cofactor">
    <cofactor evidence="1">
        <name>FMN</name>
        <dbReference type="ChEBI" id="CHEBI:58210"/>
    </cofactor>
</comment>
<evidence type="ECO:0000256" key="2">
    <source>
        <dbReference type="ARBA" id="ARBA00004725"/>
    </source>
</evidence>
<dbReference type="UniPathway" id="UPA00070"/>
<evidence type="ECO:0000256" key="4">
    <source>
        <dbReference type="ARBA" id="ARBA00022643"/>
    </source>
</evidence>
<dbReference type="Gene3D" id="3.20.20.70">
    <property type="entry name" value="Aldolase class I"/>
    <property type="match status" value="2"/>
</dbReference>
<evidence type="ECO:0000256" key="5">
    <source>
        <dbReference type="ARBA" id="ARBA00022975"/>
    </source>
</evidence>
<keyword evidence="4" id="KW-0288">FMN</keyword>
<proteinExistence type="inferred from homology"/>
<dbReference type="InterPro" id="IPR033888">
    <property type="entry name" value="DHOD_1B"/>
</dbReference>
<evidence type="ECO:0000256" key="6">
    <source>
        <dbReference type="ARBA" id="ARBA00023002"/>
    </source>
</evidence>
<dbReference type="SUPFAM" id="SSF51395">
    <property type="entry name" value="FMN-linked oxidoreductases"/>
    <property type="match status" value="1"/>
</dbReference>
<dbReference type="GO" id="GO:0006207">
    <property type="term" value="P:'de novo' pyrimidine nucleobase biosynthetic process"/>
    <property type="evidence" value="ECO:0007669"/>
    <property type="project" value="InterPro"/>
</dbReference>
<evidence type="ECO:0000256" key="1">
    <source>
        <dbReference type="ARBA" id="ARBA00001917"/>
    </source>
</evidence>
<dbReference type="EMBL" id="OB681793">
    <property type="protein sequence ID" value="CAD7236770.1"/>
    <property type="molecule type" value="Genomic_DNA"/>
</dbReference>
<dbReference type="Pfam" id="PF01180">
    <property type="entry name" value="DHO_dh"/>
    <property type="match status" value="1"/>
</dbReference>
<sequence>MEKVKRTCPGEPSLQVSLGDLQLKNPVLTASGTFGYAREFADLLDLSSLGGVVVKGISLQPRRGNPPPRIVETAAGMLNAIGLENVGLKRFIAEKMVYLRELQTPVIVNILGDSIEDYRELAAQLAQVSGISALEVNISCPNVKKGGVAFGARSEMAAAVTRAVVNVCDFPVIVKLSPNVTDIVEMALAVEGAGADAVSLVNTFVGMAIDLEKRKPVLANVIGGLSGPAIKPIALRMVYQVASAVTIPVIGIGGIISAQDALEFLVAGATAVQVGTANFINPRASEDVVEGIADYVRRHDLHSIHDIIGSLDAREAGAAYVDLELRSAAKSWRDLLQARGTGKIIASWHDFTTTPPRRVLVETLERIKERGADIAKIVTTAESHLDVLR</sequence>
<dbReference type="InterPro" id="IPR050074">
    <property type="entry name" value="DHO_dehydrogenase"/>
</dbReference>
<dbReference type="SUPFAM" id="SSF51569">
    <property type="entry name" value="Aldolase"/>
    <property type="match status" value="1"/>
</dbReference>
<dbReference type="GO" id="GO:0019483">
    <property type="term" value="P:beta-alanine biosynthetic process"/>
    <property type="evidence" value="ECO:0007669"/>
    <property type="project" value="UniProtKB-UniPathway"/>
</dbReference>
<dbReference type="InterPro" id="IPR049622">
    <property type="entry name" value="Dihydroorotate_DH_I"/>
</dbReference>
<dbReference type="Pfam" id="PF01487">
    <property type="entry name" value="DHquinase_I"/>
    <property type="match status" value="1"/>
</dbReference>
<dbReference type="InterPro" id="IPR001295">
    <property type="entry name" value="Dihydroorotate_DH_CS"/>
</dbReference>
<dbReference type="GO" id="GO:0005737">
    <property type="term" value="C:cytoplasm"/>
    <property type="evidence" value="ECO:0007669"/>
    <property type="project" value="InterPro"/>
</dbReference>
<name>A0A7R8WRG0_9CRUS</name>
<dbReference type="InterPro" id="IPR001381">
    <property type="entry name" value="DHquinase_I"/>
</dbReference>